<evidence type="ECO:0000259" key="2">
    <source>
        <dbReference type="Pfam" id="PF20789"/>
    </source>
</evidence>
<proteinExistence type="predicted"/>
<dbReference type="InterPro" id="IPR049449">
    <property type="entry name" value="TesB_ACOT8-like_N"/>
</dbReference>
<dbReference type="Pfam" id="PF13622">
    <property type="entry name" value="4HBT_3"/>
    <property type="match status" value="1"/>
</dbReference>
<dbReference type="SUPFAM" id="SSF54637">
    <property type="entry name" value="Thioesterase/thiol ester dehydrase-isomerase"/>
    <property type="match status" value="2"/>
</dbReference>
<dbReference type="Proteomes" id="UP000317422">
    <property type="component" value="Unassembled WGS sequence"/>
</dbReference>
<protein>
    <submittedName>
        <fullName evidence="3">Acyl-CoA thioesterase</fullName>
    </submittedName>
</protein>
<evidence type="ECO:0000313" key="3">
    <source>
        <dbReference type="EMBL" id="TQN30819.1"/>
    </source>
</evidence>
<accession>A0A543NG52</accession>
<sequence>MGGMTRFDSATAITAAGPGSYTADLDAGYLIGDAMNGGYLMAIMQAAALAESSHPHAVSSAFHFLRPAGEGRLHVEATTLKTGRRVTTLQVAAAQHGAQLVVATISCAEVDAAAVPDYQAPFPSIPTLDQCYRYEPRSGQDSVPAFSERVDQFYTPTTWERLRGRGAERVPELAGYVQPSERDGGATEDPCGFLPLAVDALPPVVAALGSWRWSPTVELTWHMRAVPEPGPLMFLARAEVISDGWFDETVDLWDGKGTLVAQSRQLARSGR</sequence>
<dbReference type="PANTHER" id="PTHR38110:SF1">
    <property type="entry name" value="THIOESTERASE DOMAIN-CONTAINING PROTEIN"/>
    <property type="match status" value="1"/>
</dbReference>
<evidence type="ECO:0000313" key="4">
    <source>
        <dbReference type="Proteomes" id="UP000317422"/>
    </source>
</evidence>
<keyword evidence="4" id="KW-1185">Reference proteome</keyword>
<dbReference type="Gene3D" id="2.40.160.210">
    <property type="entry name" value="Acyl-CoA thioesterase, double hotdog domain"/>
    <property type="match status" value="1"/>
</dbReference>
<dbReference type="InterPro" id="IPR042171">
    <property type="entry name" value="Acyl-CoA_hotdog"/>
</dbReference>
<dbReference type="EMBL" id="VFQC01000001">
    <property type="protein sequence ID" value="TQN30819.1"/>
    <property type="molecule type" value="Genomic_DNA"/>
</dbReference>
<reference evidence="3 4" key="1">
    <citation type="submission" date="2019-06" db="EMBL/GenBank/DDBJ databases">
        <title>Sequencing the genomes of 1000 actinobacteria strains.</title>
        <authorList>
            <person name="Klenk H.-P."/>
        </authorList>
    </citation>
    <scope>NUCLEOTIDE SEQUENCE [LARGE SCALE GENOMIC DNA]</scope>
    <source>
        <strain evidence="3 4">DSM 45015</strain>
    </source>
</reference>
<feature type="domain" description="Acyl-CoA thioesterase-like N-terminal HotDog" evidence="1">
    <location>
        <begin position="31"/>
        <end position="107"/>
    </location>
</feature>
<comment type="caution">
    <text evidence="3">The sequence shown here is derived from an EMBL/GenBank/DDBJ whole genome shotgun (WGS) entry which is preliminary data.</text>
</comment>
<name>A0A543NG52_9ACTN</name>
<dbReference type="Pfam" id="PF20789">
    <property type="entry name" value="4HBT_3C"/>
    <property type="match status" value="1"/>
</dbReference>
<dbReference type="InterPro" id="IPR052389">
    <property type="entry name" value="Sec_Metab_Biosynth-Assoc"/>
</dbReference>
<dbReference type="InterPro" id="IPR049450">
    <property type="entry name" value="ACOT8-like_C"/>
</dbReference>
<organism evidence="3 4">
    <name type="scientific">Haloactinospora alba</name>
    <dbReference type="NCBI Taxonomy" id="405555"/>
    <lineage>
        <taxon>Bacteria</taxon>
        <taxon>Bacillati</taxon>
        <taxon>Actinomycetota</taxon>
        <taxon>Actinomycetes</taxon>
        <taxon>Streptosporangiales</taxon>
        <taxon>Nocardiopsidaceae</taxon>
        <taxon>Haloactinospora</taxon>
    </lineage>
</organism>
<feature type="domain" description="Acyl-CoA thioesterase-like C-terminal" evidence="2">
    <location>
        <begin position="135"/>
        <end position="267"/>
    </location>
</feature>
<dbReference type="AlphaFoldDB" id="A0A543NG52"/>
<dbReference type="PANTHER" id="PTHR38110">
    <property type="entry name" value="CHROMOSOME 23, WHOLE GENOME SHOTGUN SEQUENCE"/>
    <property type="match status" value="1"/>
</dbReference>
<evidence type="ECO:0000259" key="1">
    <source>
        <dbReference type="Pfam" id="PF13622"/>
    </source>
</evidence>
<gene>
    <name evidence="3" type="ORF">FHX37_0703</name>
</gene>
<dbReference type="InterPro" id="IPR029069">
    <property type="entry name" value="HotDog_dom_sf"/>
</dbReference>
<dbReference type="OrthoDB" id="5418286at2"/>